<evidence type="ECO:0000256" key="4">
    <source>
        <dbReference type="ARBA" id="ARBA00022771"/>
    </source>
</evidence>
<keyword evidence="7" id="KW-0238">DNA-binding</keyword>
<keyword evidence="4" id="KW-0863">Zinc-finger</keyword>
<evidence type="ECO:0000313" key="12">
    <source>
        <dbReference type="Proteomes" id="UP000675881"/>
    </source>
</evidence>
<dbReference type="Proteomes" id="UP000675881">
    <property type="component" value="Chromosome 6"/>
</dbReference>
<dbReference type="AlphaFoldDB" id="A0A7R8HBR9"/>
<name>A0A7R8HBR9_LEPSM</name>
<dbReference type="PRINTS" id="PR00546">
    <property type="entry name" value="THYROIDHORMR"/>
</dbReference>
<dbReference type="Gene3D" id="1.10.565.10">
    <property type="entry name" value="Retinoid X Receptor"/>
    <property type="match status" value="1"/>
</dbReference>
<dbReference type="PRINTS" id="PR00398">
    <property type="entry name" value="STRDHORMONER"/>
</dbReference>
<accession>A0A7R8HBR9</accession>
<evidence type="ECO:0000256" key="8">
    <source>
        <dbReference type="ARBA" id="ARBA00023163"/>
    </source>
</evidence>
<evidence type="ECO:0000256" key="6">
    <source>
        <dbReference type="ARBA" id="ARBA00023015"/>
    </source>
</evidence>
<keyword evidence="12" id="KW-1185">Reference proteome</keyword>
<gene>
    <name evidence="11" type="ORF">LSAA_11051</name>
</gene>
<dbReference type="PROSITE" id="PS51843">
    <property type="entry name" value="NR_LBD"/>
    <property type="match status" value="1"/>
</dbReference>
<evidence type="ECO:0000256" key="1">
    <source>
        <dbReference type="ARBA" id="ARBA00004123"/>
    </source>
</evidence>
<feature type="region of interest" description="Disordered" evidence="10">
    <location>
        <begin position="111"/>
        <end position="184"/>
    </location>
</feature>
<dbReference type="OrthoDB" id="6081310at2759"/>
<sequence>MHSLLKRSLENNMSEDILLKVVSYDEVESVPIKRGERERGFTTTTNITVISSSKILIFFSFFPDGTYSNYSEATTTIQYFIVVDMDPISDSSVSSSTWSFSDRLHGHRYEGNAYGRRRDSSSTNGSGGGIGSGGGGGGIGSRSGSGVGGSKMNSSSNSSSKGNDNDNVVSSTTSSPPRSSSSFYLSNDSTILRNALLDKNRKSYSLRKRRRKEKTIASPVPASSPYPMSNNNVVDSVKLALEINCPYTTQILISQNHYQRVLQRGMDPTEEREVLWLRLIEAISPTIAKVVEFSKQIPGFLDLPQDDQLLLIKYGFFETWLLWTSLLRRVSPGDEFPGIYLTKLLHFILKKPSLVEGILSFWSSIHQLNLKASQMALFSALLLLVPTRRALSQSASIHRLRNKILSILEDLIREDSVELNGSALSEARNERPKKSTENSLDWLRSRRRSGRLTREVPVLWSEIFDIPPCGIDLSGAKVSSSISNEESSRSS</sequence>
<comment type="similarity">
    <text evidence="2">Belongs to the nuclear hormone receptor family. NR1 subfamily.</text>
</comment>
<dbReference type="InterPro" id="IPR001728">
    <property type="entry name" value="ThyrH_rcpt"/>
</dbReference>
<evidence type="ECO:0000256" key="9">
    <source>
        <dbReference type="ARBA" id="ARBA00023170"/>
    </source>
</evidence>
<keyword evidence="3" id="KW-0479">Metal-binding</keyword>
<feature type="compositionally biased region" description="Basic residues" evidence="10">
    <location>
        <begin position="202"/>
        <end position="213"/>
    </location>
</feature>
<dbReference type="SUPFAM" id="SSF48508">
    <property type="entry name" value="Nuclear receptor ligand-binding domain"/>
    <property type="match status" value="1"/>
</dbReference>
<evidence type="ECO:0000256" key="10">
    <source>
        <dbReference type="SAM" id="MobiDB-lite"/>
    </source>
</evidence>
<evidence type="ECO:0000256" key="7">
    <source>
        <dbReference type="ARBA" id="ARBA00023125"/>
    </source>
</evidence>
<feature type="compositionally biased region" description="Basic and acidic residues" evidence="10">
    <location>
        <begin position="111"/>
        <end position="120"/>
    </location>
</feature>
<evidence type="ECO:0000256" key="5">
    <source>
        <dbReference type="ARBA" id="ARBA00022833"/>
    </source>
</evidence>
<feature type="region of interest" description="Disordered" evidence="10">
    <location>
        <begin position="202"/>
        <end position="224"/>
    </location>
</feature>
<evidence type="ECO:0000256" key="3">
    <source>
        <dbReference type="ARBA" id="ARBA00022723"/>
    </source>
</evidence>
<dbReference type="InterPro" id="IPR001723">
    <property type="entry name" value="Nuclear_hrmn_rcpt"/>
</dbReference>
<dbReference type="InterPro" id="IPR000536">
    <property type="entry name" value="Nucl_hrmn_rcpt_lig-bd"/>
</dbReference>
<dbReference type="GO" id="GO:0008270">
    <property type="term" value="F:zinc ion binding"/>
    <property type="evidence" value="ECO:0007669"/>
    <property type="project" value="UniProtKB-KW"/>
</dbReference>
<proteinExistence type="inferred from homology"/>
<dbReference type="Pfam" id="PF00104">
    <property type="entry name" value="Hormone_recep"/>
    <property type="match status" value="1"/>
</dbReference>
<dbReference type="GO" id="GO:0005634">
    <property type="term" value="C:nucleus"/>
    <property type="evidence" value="ECO:0007669"/>
    <property type="project" value="UniProtKB-SubCell"/>
</dbReference>
<keyword evidence="6" id="KW-0805">Transcription regulation</keyword>
<dbReference type="SMART" id="SM00430">
    <property type="entry name" value="HOLI"/>
    <property type="match status" value="1"/>
</dbReference>
<dbReference type="InterPro" id="IPR035500">
    <property type="entry name" value="NHR-like_dom_sf"/>
</dbReference>
<dbReference type="GO" id="GO:0003677">
    <property type="term" value="F:DNA binding"/>
    <property type="evidence" value="ECO:0007669"/>
    <property type="project" value="UniProtKB-KW"/>
</dbReference>
<feature type="compositionally biased region" description="Low complexity" evidence="10">
    <location>
        <begin position="150"/>
        <end position="182"/>
    </location>
</feature>
<feature type="compositionally biased region" description="Gly residues" evidence="10">
    <location>
        <begin position="125"/>
        <end position="149"/>
    </location>
</feature>
<evidence type="ECO:0000256" key="2">
    <source>
        <dbReference type="ARBA" id="ARBA00008092"/>
    </source>
</evidence>
<evidence type="ECO:0000313" key="11">
    <source>
        <dbReference type="EMBL" id="CAF2976801.1"/>
    </source>
</evidence>
<reference evidence="11" key="1">
    <citation type="submission" date="2021-02" db="EMBL/GenBank/DDBJ databases">
        <authorList>
            <person name="Bekaert M."/>
        </authorList>
    </citation>
    <scope>NUCLEOTIDE SEQUENCE</scope>
    <source>
        <strain evidence="11">IoA-00</strain>
    </source>
</reference>
<dbReference type="GO" id="GO:0004879">
    <property type="term" value="F:nuclear receptor activity"/>
    <property type="evidence" value="ECO:0007669"/>
    <property type="project" value="InterPro"/>
</dbReference>
<protein>
    <submittedName>
        <fullName evidence="11">(salmon louse) hypothetical protein</fullName>
    </submittedName>
</protein>
<dbReference type="EMBL" id="HG994585">
    <property type="protein sequence ID" value="CAF2976801.1"/>
    <property type="molecule type" value="Genomic_DNA"/>
</dbReference>
<dbReference type="PANTHER" id="PTHR45805">
    <property type="entry name" value="NUCLEAR HORMONE RECEPTOR HR3-RELATED"/>
    <property type="match status" value="1"/>
</dbReference>
<keyword evidence="8" id="KW-0804">Transcription</keyword>
<keyword evidence="9" id="KW-0675">Receptor</keyword>
<comment type="subcellular location">
    <subcellularLocation>
        <location evidence="1">Nucleus</location>
    </subcellularLocation>
</comment>
<organism evidence="11 12">
    <name type="scientific">Lepeophtheirus salmonis</name>
    <name type="common">Salmon louse</name>
    <name type="synonym">Caligus salmonis</name>
    <dbReference type="NCBI Taxonomy" id="72036"/>
    <lineage>
        <taxon>Eukaryota</taxon>
        <taxon>Metazoa</taxon>
        <taxon>Ecdysozoa</taxon>
        <taxon>Arthropoda</taxon>
        <taxon>Crustacea</taxon>
        <taxon>Multicrustacea</taxon>
        <taxon>Hexanauplia</taxon>
        <taxon>Copepoda</taxon>
        <taxon>Siphonostomatoida</taxon>
        <taxon>Caligidae</taxon>
        <taxon>Lepeophtheirus</taxon>
    </lineage>
</organism>
<keyword evidence="5" id="KW-0862">Zinc</keyword>